<evidence type="ECO:0000256" key="4">
    <source>
        <dbReference type="SAM" id="SignalP"/>
    </source>
</evidence>
<dbReference type="PANTHER" id="PTHR30632">
    <property type="entry name" value="MOLYBDATE-BINDING PERIPLASMIC PROTEIN"/>
    <property type="match status" value="1"/>
</dbReference>
<evidence type="ECO:0000256" key="3">
    <source>
        <dbReference type="ARBA" id="ARBA00022729"/>
    </source>
</evidence>
<dbReference type="CDD" id="cd13539">
    <property type="entry name" value="PBP2_AvModA"/>
    <property type="match status" value="1"/>
</dbReference>
<evidence type="ECO:0000256" key="1">
    <source>
        <dbReference type="ARBA" id="ARBA00009175"/>
    </source>
</evidence>
<sequence>MTPIKSILRWAGVLALLASNALHAEEVTVAVAANFSAPVQKIAAAFAAATGHKATVVVGSTGKLYAQIKNGAPFQVLLSADDETPTRLGKEGAGVAASQFTYATGRLVLWSRQSGVVDDKGEVLRSGRFEHLALADPKLAPYGAAAVEVMTKLGVAASLGPKLVQGESIGQTYQFVSSGNATLGFVALSQVMVDGKIAEGSAWVVPTNLHTPLRQDAIVLNAGKDNAATAAFMVFLRSDAAKAVIRSFGYEP</sequence>
<comment type="similarity">
    <text evidence="1">Belongs to the bacterial solute-binding protein ModA family.</text>
</comment>
<keyword evidence="2" id="KW-0479">Metal-binding</keyword>
<evidence type="ECO:0000313" key="6">
    <source>
        <dbReference type="Proteomes" id="UP001268089"/>
    </source>
</evidence>
<feature type="chain" id="PRO_5047060842" evidence="4">
    <location>
        <begin position="25"/>
        <end position="252"/>
    </location>
</feature>
<evidence type="ECO:0000313" key="5">
    <source>
        <dbReference type="EMBL" id="MDR7304929.1"/>
    </source>
</evidence>
<organism evidence="5 6">
    <name type="scientific">Rhodoferax saidenbachensis</name>
    <dbReference type="NCBI Taxonomy" id="1484693"/>
    <lineage>
        <taxon>Bacteria</taxon>
        <taxon>Pseudomonadati</taxon>
        <taxon>Pseudomonadota</taxon>
        <taxon>Betaproteobacteria</taxon>
        <taxon>Burkholderiales</taxon>
        <taxon>Comamonadaceae</taxon>
        <taxon>Rhodoferax</taxon>
    </lineage>
</organism>
<dbReference type="InterPro" id="IPR050682">
    <property type="entry name" value="ModA/WtpA"/>
</dbReference>
<accession>A0ABU1ZHC0</accession>
<proteinExistence type="inferred from homology"/>
<dbReference type="Pfam" id="PF13531">
    <property type="entry name" value="SBP_bac_11"/>
    <property type="match status" value="1"/>
</dbReference>
<keyword evidence="6" id="KW-1185">Reference proteome</keyword>
<reference evidence="5 6" key="1">
    <citation type="submission" date="2023-07" db="EMBL/GenBank/DDBJ databases">
        <title>Sorghum-associated microbial communities from plants grown in Nebraska, USA.</title>
        <authorList>
            <person name="Schachtman D."/>
        </authorList>
    </citation>
    <scope>NUCLEOTIDE SEQUENCE [LARGE SCALE GENOMIC DNA]</scope>
    <source>
        <strain evidence="5 6">BE308</strain>
    </source>
</reference>
<dbReference type="RefSeq" id="WP_310338534.1">
    <property type="nucleotide sequence ID" value="NZ_JAVDXO010000001.1"/>
</dbReference>
<feature type="signal peptide" evidence="4">
    <location>
        <begin position="1"/>
        <end position="24"/>
    </location>
</feature>
<protein>
    <submittedName>
        <fullName evidence="5">Molybdate transport system substrate-binding protein</fullName>
    </submittedName>
</protein>
<gene>
    <name evidence="5" type="ORF">J2X15_000195</name>
</gene>
<dbReference type="EMBL" id="JAVDXO010000001">
    <property type="protein sequence ID" value="MDR7304929.1"/>
    <property type="molecule type" value="Genomic_DNA"/>
</dbReference>
<dbReference type="SUPFAM" id="SSF53850">
    <property type="entry name" value="Periplasmic binding protein-like II"/>
    <property type="match status" value="1"/>
</dbReference>
<dbReference type="Proteomes" id="UP001268089">
    <property type="component" value="Unassembled WGS sequence"/>
</dbReference>
<dbReference type="PANTHER" id="PTHR30632:SF14">
    <property type="entry name" value="TUNGSTATE_MOLYBDATE_CHROMATE-BINDING PROTEIN MODA"/>
    <property type="match status" value="1"/>
</dbReference>
<dbReference type="InterPro" id="IPR005950">
    <property type="entry name" value="ModA"/>
</dbReference>
<keyword evidence="3 4" id="KW-0732">Signal</keyword>
<comment type="caution">
    <text evidence="5">The sequence shown here is derived from an EMBL/GenBank/DDBJ whole genome shotgun (WGS) entry which is preliminary data.</text>
</comment>
<dbReference type="Gene3D" id="3.40.190.10">
    <property type="entry name" value="Periplasmic binding protein-like II"/>
    <property type="match status" value="2"/>
</dbReference>
<dbReference type="PIRSF" id="PIRSF004846">
    <property type="entry name" value="ModA"/>
    <property type="match status" value="1"/>
</dbReference>
<name>A0ABU1ZHC0_9BURK</name>
<dbReference type="InterPro" id="IPR044084">
    <property type="entry name" value="AvModA-like_subst-bd"/>
</dbReference>
<dbReference type="NCBIfam" id="TIGR01256">
    <property type="entry name" value="modA"/>
    <property type="match status" value="1"/>
</dbReference>
<evidence type="ECO:0000256" key="2">
    <source>
        <dbReference type="ARBA" id="ARBA00022723"/>
    </source>
</evidence>